<feature type="compositionally biased region" description="Basic residues" evidence="1">
    <location>
        <begin position="15"/>
        <end position="24"/>
    </location>
</feature>
<feature type="compositionally biased region" description="Basic and acidic residues" evidence="1">
    <location>
        <begin position="1"/>
        <end position="14"/>
    </location>
</feature>
<dbReference type="Gene3D" id="3.60.10.10">
    <property type="entry name" value="Endonuclease/exonuclease/phosphatase"/>
    <property type="match status" value="1"/>
</dbReference>
<protein>
    <submittedName>
        <fullName evidence="3">Craniofacial development protein 2-like</fullName>
    </submittedName>
</protein>
<name>A0A8B8F7F7_9HEMI</name>
<dbReference type="Proteomes" id="UP000694846">
    <property type="component" value="Unplaced"/>
</dbReference>
<dbReference type="GeneID" id="112680397"/>
<sequence length="341" mass="39541">MINENWKKTQEIKSRKGSNKHKHARIHGALDNKTGNQKHSLLFGTWNVRILFKPGAAQNIVKKIKKYKLKIVALQEIRWDDTGTIDIQETTILYGKSNDQRQVGTGFALHKSLIPNIREFEDINPRISLLTMKAHFFDITFINVHAPSEDKPQEEKDDFYVCLDLTLNALPHFHETTNDNGLRLIDFVIGNDLAAKSTMIPHKNIYKGTWMSPDGRYVIQIDHILVSARFKNCIQDIRTMRKADGDSDHYLVKRKIKVKIKKVTRKKGTVVDKYDTAKLNNVNTRKRFKYLMSEKIRRIDTGINNSNDAKWKKIKVTIKVVIESEIGKLKNCKKTMVQRYV</sequence>
<dbReference type="RefSeq" id="XP_025406267.1">
    <property type="nucleotide sequence ID" value="XM_025550482.1"/>
</dbReference>
<gene>
    <name evidence="3" type="primary">LOC112680397</name>
</gene>
<proteinExistence type="predicted"/>
<evidence type="ECO:0000313" key="2">
    <source>
        <dbReference type="Proteomes" id="UP000694846"/>
    </source>
</evidence>
<dbReference type="InterPro" id="IPR036691">
    <property type="entry name" value="Endo/exonu/phosph_ase_sf"/>
</dbReference>
<dbReference type="AlphaFoldDB" id="A0A8B8F7F7"/>
<dbReference type="SUPFAM" id="SSF56219">
    <property type="entry name" value="DNase I-like"/>
    <property type="match status" value="1"/>
</dbReference>
<accession>A0A8B8F7F7</accession>
<feature type="region of interest" description="Disordered" evidence="1">
    <location>
        <begin position="1"/>
        <end position="24"/>
    </location>
</feature>
<reference evidence="3" key="1">
    <citation type="submission" date="2025-08" db="UniProtKB">
        <authorList>
            <consortium name="RefSeq"/>
        </authorList>
    </citation>
    <scope>IDENTIFICATION</scope>
    <source>
        <tissue evidence="3">Whole body</tissue>
    </source>
</reference>
<organism evidence="2 3">
    <name type="scientific">Sipha flava</name>
    <name type="common">yellow sugarcane aphid</name>
    <dbReference type="NCBI Taxonomy" id="143950"/>
    <lineage>
        <taxon>Eukaryota</taxon>
        <taxon>Metazoa</taxon>
        <taxon>Ecdysozoa</taxon>
        <taxon>Arthropoda</taxon>
        <taxon>Hexapoda</taxon>
        <taxon>Insecta</taxon>
        <taxon>Pterygota</taxon>
        <taxon>Neoptera</taxon>
        <taxon>Paraneoptera</taxon>
        <taxon>Hemiptera</taxon>
        <taxon>Sternorrhyncha</taxon>
        <taxon>Aphidomorpha</taxon>
        <taxon>Aphidoidea</taxon>
        <taxon>Aphididae</taxon>
        <taxon>Sipha</taxon>
    </lineage>
</organism>
<evidence type="ECO:0000256" key="1">
    <source>
        <dbReference type="SAM" id="MobiDB-lite"/>
    </source>
</evidence>
<evidence type="ECO:0000313" key="3">
    <source>
        <dbReference type="RefSeq" id="XP_025406267.1"/>
    </source>
</evidence>
<keyword evidence="2" id="KW-1185">Reference proteome</keyword>
<dbReference type="OrthoDB" id="6594538at2759"/>